<name>A0A1B6G035_9HEMI</name>
<dbReference type="Pfam" id="PF00397">
    <property type="entry name" value="WW"/>
    <property type="match status" value="1"/>
</dbReference>
<gene>
    <name evidence="2" type="ORF">g.48081</name>
</gene>
<sequence length="121" mass="14166">IQRLLDTGYQVVELYKRIYGPSESRGQIIISLLSRNSPVCGQVPLAVVGPRGELHRPRQQYRPQDKFRFIGEQLPTYFDQSDLPDGWEERCTETGQAYYVNRELRLSQWKRPQRQSGDEPQ</sequence>
<proteinExistence type="predicted"/>
<feature type="non-terminal residue" evidence="2">
    <location>
        <position position="1"/>
    </location>
</feature>
<dbReference type="InterPro" id="IPR001202">
    <property type="entry name" value="WW_dom"/>
</dbReference>
<feature type="domain" description="WW" evidence="1">
    <location>
        <begin position="81"/>
        <end position="114"/>
    </location>
</feature>
<dbReference type="AlphaFoldDB" id="A0A1B6G035"/>
<dbReference type="EMBL" id="GECZ01013977">
    <property type="protein sequence ID" value="JAS55792.1"/>
    <property type="molecule type" value="Transcribed_RNA"/>
</dbReference>
<evidence type="ECO:0000259" key="1">
    <source>
        <dbReference type="PROSITE" id="PS50020"/>
    </source>
</evidence>
<organism evidence="2">
    <name type="scientific">Cuerna arida</name>
    <dbReference type="NCBI Taxonomy" id="1464854"/>
    <lineage>
        <taxon>Eukaryota</taxon>
        <taxon>Metazoa</taxon>
        <taxon>Ecdysozoa</taxon>
        <taxon>Arthropoda</taxon>
        <taxon>Hexapoda</taxon>
        <taxon>Insecta</taxon>
        <taxon>Pterygota</taxon>
        <taxon>Neoptera</taxon>
        <taxon>Paraneoptera</taxon>
        <taxon>Hemiptera</taxon>
        <taxon>Auchenorrhyncha</taxon>
        <taxon>Membracoidea</taxon>
        <taxon>Cicadellidae</taxon>
        <taxon>Cicadellinae</taxon>
        <taxon>Proconiini</taxon>
        <taxon>Cuerna</taxon>
    </lineage>
</organism>
<dbReference type="InterPro" id="IPR036020">
    <property type="entry name" value="WW_dom_sf"/>
</dbReference>
<dbReference type="SMART" id="SM00456">
    <property type="entry name" value="WW"/>
    <property type="match status" value="1"/>
</dbReference>
<dbReference type="SUPFAM" id="SSF51045">
    <property type="entry name" value="WW domain"/>
    <property type="match status" value="1"/>
</dbReference>
<accession>A0A1B6G035</accession>
<evidence type="ECO:0000313" key="2">
    <source>
        <dbReference type="EMBL" id="JAS55792.1"/>
    </source>
</evidence>
<reference evidence="2" key="1">
    <citation type="submission" date="2015-11" db="EMBL/GenBank/DDBJ databases">
        <title>De novo transcriptome assembly of four potential Pierce s Disease insect vectors from Arizona vineyards.</title>
        <authorList>
            <person name="Tassone E.E."/>
        </authorList>
    </citation>
    <scope>NUCLEOTIDE SEQUENCE</scope>
</reference>
<dbReference type="PROSITE" id="PS50020">
    <property type="entry name" value="WW_DOMAIN_2"/>
    <property type="match status" value="1"/>
</dbReference>
<dbReference type="Gene3D" id="2.20.70.10">
    <property type="match status" value="1"/>
</dbReference>
<protein>
    <recommendedName>
        <fullName evidence="1">WW domain-containing protein</fullName>
    </recommendedName>
</protein>
<dbReference type="CDD" id="cd00201">
    <property type="entry name" value="WW"/>
    <property type="match status" value="1"/>
</dbReference>
<dbReference type="PROSITE" id="PS01159">
    <property type="entry name" value="WW_DOMAIN_1"/>
    <property type="match status" value="1"/>
</dbReference>
<feature type="non-terminal residue" evidence="2">
    <location>
        <position position="121"/>
    </location>
</feature>